<dbReference type="SFLD" id="SFLDS00003">
    <property type="entry name" value="Haloacid_Dehalogenase"/>
    <property type="match status" value="1"/>
</dbReference>
<gene>
    <name evidence="1" type="ORF">KY084_11060</name>
</gene>
<proteinExistence type="predicted"/>
<comment type="caution">
    <text evidence="1">The sequence shown here is derived from an EMBL/GenBank/DDBJ whole genome shotgun (WGS) entry which is preliminary data.</text>
</comment>
<keyword evidence="2" id="KW-1185">Reference proteome</keyword>
<evidence type="ECO:0000313" key="1">
    <source>
        <dbReference type="EMBL" id="MBW4331404.1"/>
    </source>
</evidence>
<dbReference type="SFLD" id="SFLDG01125">
    <property type="entry name" value="C1.1:_Acid_Phosphatase_Like"/>
    <property type="match status" value="1"/>
</dbReference>
<name>A0ABS6XMG8_9SPHN</name>
<reference evidence="1 2" key="1">
    <citation type="submission" date="2021-07" db="EMBL/GenBank/DDBJ databases">
        <title>Stakelama flava sp. nov., a novel endophytic bacterium isolated from branch of Kandelia candel.</title>
        <authorList>
            <person name="Tuo L."/>
        </authorList>
    </citation>
    <scope>NUCLEOTIDE SEQUENCE [LARGE SCALE GENOMIC DNA]</scope>
    <source>
        <strain evidence="1 2">CBK3Z-3</strain>
    </source>
</reference>
<protein>
    <submittedName>
        <fullName evidence="1">Acid phosphatase</fullName>
    </submittedName>
</protein>
<accession>A0ABS6XMG8</accession>
<sequence length="257" mass="27048">MQFLYGSGEAAALSRQAYAGLTDYVLDSVERYESGQPVRSALLAPGATLADPQWRECKAGRPVAIVLDVDETTLLNLGFESDAAAGNAFTPERWSEWEQTGGDKVAPVPGVAEALNSARAHGVTVIFNTNRSTANADATGAMLDRAGLGPAVPGKTLFTKAAGEHGKDGRRATIASRYCVIAMVGDQLGDFSDLFEAPSLSVGERRAAASSPAIAALWGKGWFLLPNPVYGSSLKGGVNDIFPTDKRWSPRTSGSKE</sequence>
<evidence type="ECO:0000313" key="2">
    <source>
        <dbReference type="Proteomes" id="UP001197214"/>
    </source>
</evidence>
<dbReference type="InterPro" id="IPR005519">
    <property type="entry name" value="Acid_phosphat_B-like"/>
</dbReference>
<dbReference type="EMBL" id="JAHWZX010000010">
    <property type="protein sequence ID" value="MBW4331404.1"/>
    <property type="molecule type" value="Genomic_DNA"/>
</dbReference>
<dbReference type="Proteomes" id="UP001197214">
    <property type="component" value="Unassembled WGS sequence"/>
</dbReference>
<dbReference type="InterPro" id="IPR006423">
    <property type="entry name" value="Lipo_e_P4"/>
</dbReference>
<dbReference type="Pfam" id="PF03767">
    <property type="entry name" value="Acid_phosphat_B"/>
    <property type="match status" value="1"/>
</dbReference>
<organism evidence="1 2">
    <name type="scientific">Stakelama flava</name>
    <dbReference type="NCBI Taxonomy" id="2860338"/>
    <lineage>
        <taxon>Bacteria</taxon>
        <taxon>Pseudomonadati</taxon>
        <taxon>Pseudomonadota</taxon>
        <taxon>Alphaproteobacteria</taxon>
        <taxon>Sphingomonadales</taxon>
        <taxon>Sphingomonadaceae</taxon>
        <taxon>Stakelama</taxon>
    </lineage>
</organism>